<sequence>MTLSNVSSSQYSSSASSTQCSSSGEEDGDVSPIRPEPDRVQEVAYSSQRYWSELKHRSAAASMSADMINLNTLIHGIPKFPYEWTEETLNGYASWRLDGCKSDLCQRRGSRYPWTLTRDQPTMCEVTEHRRFCFADEKTEALPLFFLGWCYIFSAALLERRRQPICYTEEEETSTEAGAKMIKVHLGHATAVELKWWTKATSSSAITTLTPWSVRLHGNIRFHVTADLEDEISASDNSTACSSEEAMQYMAKLAATFPSAGQLTLALAMASSLPLFNLIGAPVQLPTMSDLALNSKGSPDSPAAHELYEKLPYLMTLGWNPHFLASAAYGVFWEPGIQCNLVDTWLYSPLSIARDLVTKGNFEQLAHLFALHRPSIAPLWYGILAFGGTKISLNIPLCLRGGMPAVPFRPLPEVAFWTSSAQSFMDNPLTPYVFKDEVAREAVWRLRYDTCNDEPSSHPFRNYPLCPWPPFGNIPVRETDLSVRAHLDCQRHKWVYRSWTWVRGNGDEMEVECPLDILRASPPKLEDALTGEGCSYVEHAAPPLPLLKSERMMGSDRATGEIFRWMASDMEPSGKSIYSHPSVHAAKFAVVAEPMPPLVEHKVETLSHEAIYLWLNTVSMTNKKDHSLAHGKQ</sequence>
<evidence type="ECO:0000256" key="1">
    <source>
        <dbReference type="SAM" id="MobiDB-lite"/>
    </source>
</evidence>
<feature type="compositionally biased region" description="Low complexity" evidence="1">
    <location>
        <begin position="1"/>
        <end position="23"/>
    </location>
</feature>
<dbReference type="OrthoDB" id="3549294at2759"/>
<organism evidence="2 3">
    <name type="scientific">Stachybotrys elegans</name>
    <dbReference type="NCBI Taxonomy" id="80388"/>
    <lineage>
        <taxon>Eukaryota</taxon>
        <taxon>Fungi</taxon>
        <taxon>Dikarya</taxon>
        <taxon>Ascomycota</taxon>
        <taxon>Pezizomycotina</taxon>
        <taxon>Sordariomycetes</taxon>
        <taxon>Hypocreomycetidae</taxon>
        <taxon>Hypocreales</taxon>
        <taxon>Stachybotryaceae</taxon>
        <taxon>Stachybotrys</taxon>
    </lineage>
</organism>
<dbReference type="Proteomes" id="UP000813444">
    <property type="component" value="Unassembled WGS sequence"/>
</dbReference>
<accession>A0A8K0SCH8</accession>
<name>A0A8K0SCH8_9HYPO</name>
<gene>
    <name evidence="2" type="ORF">B0I35DRAFT_182065</name>
</gene>
<evidence type="ECO:0000313" key="2">
    <source>
        <dbReference type="EMBL" id="KAH7303128.1"/>
    </source>
</evidence>
<dbReference type="EMBL" id="JAGPNK010000039">
    <property type="protein sequence ID" value="KAH7303128.1"/>
    <property type="molecule type" value="Genomic_DNA"/>
</dbReference>
<evidence type="ECO:0000313" key="3">
    <source>
        <dbReference type="Proteomes" id="UP000813444"/>
    </source>
</evidence>
<feature type="region of interest" description="Disordered" evidence="1">
    <location>
        <begin position="1"/>
        <end position="37"/>
    </location>
</feature>
<protein>
    <submittedName>
        <fullName evidence="2">Uncharacterized protein</fullName>
    </submittedName>
</protein>
<dbReference type="AlphaFoldDB" id="A0A8K0SCH8"/>
<proteinExistence type="predicted"/>
<comment type="caution">
    <text evidence="2">The sequence shown here is derived from an EMBL/GenBank/DDBJ whole genome shotgun (WGS) entry which is preliminary data.</text>
</comment>
<keyword evidence="3" id="KW-1185">Reference proteome</keyword>
<reference evidence="2" key="1">
    <citation type="journal article" date="2021" name="Nat. Commun.">
        <title>Genetic determinants of endophytism in the Arabidopsis root mycobiome.</title>
        <authorList>
            <person name="Mesny F."/>
            <person name="Miyauchi S."/>
            <person name="Thiergart T."/>
            <person name="Pickel B."/>
            <person name="Atanasova L."/>
            <person name="Karlsson M."/>
            <person name="Huettel B."/>
            <person name="Barry K.W."/>
            <person name="Haridas S."/>
            <person name="Chen C."/>
            <person name="Bauer D."/>
            <person name="Andreopoulos W."/>
            <person name="Pangilinan J."/>
            <person name="LaButti K."/>
            <person name="Riley R."/>
            <person name="Lipzen A."/>
            <person name="Clum A."/>
            <person name="Drula E."/>
            <person name="Henrissat B."/>
            <person name="Kohler A."/>
            <person name="Grigoriev I.V."/>
            <person name="Martin F.M."/>
            <person name="Hacquard S."/>
        </authorList>
    </citation>
    <scope>NUCLEOTIDE SEQUENCE</scope>
    <source>
        <strain evidence="2">MPI-CAGE-CH-0235</strain>
    </source>
</reference>